<dbReference type="Proteomes" id="UP000032142">
    <property type="component" value="Unassembled WGS sequence"/>
</dbReference>
<name>A0A0B0Q071_GOSAR</name>
<dbReference type="AlphaFoldDB" id="A0A0B0Q071"/>
<dbReference type="EMBL" id="KN459669">
    <property type="protein sequence ID" value="KHG30725.1"/>
    <property type="molecule type" value="Genomic_DNA"/>
</dbReference>
<organism evidence="1 2">
    <name type="scientific">Gossypium arboreum</name>
    <name type="common">Tree cotton</name>
    <name type="synonym">Gossypium nanking</name>
    <dbReference type="NCBI Taxonomy" id="29729"/>
    <lineage>
        <taxon>Eukaryota</taxon>
        <taxon>Viridiplantae</taxon>
        <taxon>Streptophyta</taxon>
        <taxon>Embryophyta</taxon>
        <taxon>Tracheophyta</taxon>
        <taxon>Spermatophyta</taxon>
        <taxon>Magnoliopsida</taxon>
        <taxon>eudicotyledons</taxon>
        <taxon>Gunneridae</taxon>
        <taxon>Pentapetalae</taxon>
        <taxon>rosids</taxon>
        <taxon>malvids</taxon>
        <taxon>Malvales</taxon>
        <taxon>Malvaceae</taxon>
        <taxon>Malvoideae</taxon>
        <taxon>Gossypium</taxon>
    </lineage>
</organism>
<proteinExistence type="predicted"/>
<evidence type="ECO:0000313" key="1">
    <source>
        <dbReference type="EMBL" id="KHG30725.1"/>
    </source>
</evidence>
<keyword evidence="2" id="KW-1185">Reference proteome</keyword>
<gene>
    <name evidence="1" type="ORF">F383_11808</name>
</gene>
<accession>A0A0B0Q071</accession>
<reference evidence="2" key="1">
    <citation type="submission" date="2014-09" db="EMBL/GenBank/DDBJ databases">
        <authorList>
            <person name="Mudge J."/>
            <person name="Ramaraj T."/>
            <person name="Lindquist I.E."/>
            <person name="Bharti A.K."/>
            <person name="Sundararajan A."/>
            <person name="Cameron C.T."/>
            <person name="Woodward J.E."/>
            <person name="May G.D."/>
            <person name="Brubaker C."/>
            <person name="Broadhvest J."/>
            <person name="Wilkins T.A."/>
        </authorList>
    </citation>
    <scope>NUCLEOTIDE SEQUENCE</scope>
    <source>
        <strain evidence="2">cv. AKA8401</strain>
    </source>
</reference>
<sequence>MAKNRENGLKYKLKTA</sequence>
<protein>
    <submittedName>
        <fullName evidence="1">Uncharacterized protein</fullName>
    </submittedName>
</protein>
<evidence type="ECO:0000313" key="2">
    <source>
        <dbReference type="Proteomes" id="UP000032142"/>
    </source>
</evidence>